<reference evidence="1 2" key="1">
    <citation type="journal article" date="2009" name="Proc. Natl. Acad. Sci. U.S.A.">
        <title>Biogeography of the Sulfolobus islandicus pan-genome.</title>
        <authorList>
            <person name="Reno M.L."/>
            <person name="Held N.L."/>
            <person name="Fields C.J."/>
            <person name="Burke P.V."/>
            <person name="Whitaker R.J."/>
        </authorList>
    </citation>
    <scope>NUCLEOTIDE SEQUENCE [LARGE SCALE GENOMIC DNA]</scope>
    <source>
        <strain evidence="1 2">M.16.27</strain>
    </source>
</reference>
<dbReference type="KEGG" id="sim:M1627_1550"/>
<gene>
    <name evidence="1" type="ordered locus">M1627_1550</name>
</gene>
<protein>
    <submittedName>
        <fullName evidence="1">Uncharacterized protein</fullName>
    </submittedName>
</protein>
<dbReference type="RefSeq" id="WP_012718875.1">
    <property type="nucleotide sequence ID" value="NC_012632.1"/>
</dbReference>
<evidence type="ECO:0000313" key="1">
    <source>
        <dbReference type="EMBL" id="ACP55434.1"/>
    </source>
</evidence>
<dbReference type="Proteomes" id="UP000002307">
    <property type="component" value="Chromosome"/>
</dbReference>
<dbReference type="HOGENOM" id="CLU_1514680_0_0_2"/>
<sequence>MNRAVVIVVAVVVIIAAVTAILLLNHSPSNHSSTPQFTSSVSTTTISTSTSTTTTSTTSSESITNVSYNTFYFLNKTTNSQYYYIFVVNYSNYKTFLQMKGVSPNSVIITASITGTPYNFQITKTIVDGNYMFVIGYSVSNVNITVGSIYYVSFVTNSGPIYTIQMTYEGIWAGSIP</sequence>
<accession>C3N609</accession>
<name>C3N609_SACI3</name>
<dbReference type="GeneID" id="84058852"/>
<dbReference type="AlphaFoldDB" id="C3N609"/>
<proteinExistence type="predicted"/>
<dbReference type="EMBL" id="CP001401">
    <property type="protein sequence ID" value="ACP55434.1"/>
    <property type="molecule type" value="Genomic_DNA"/>
</dbReference>
<organism evidence="1 2">
    <name type="scientific">Saccharolobus islandicus (strain M.16.27)</name>
    <name type="common">Sulfolobus islandicus</name>
    <dbReference type="NCBI Taxonomy" id="427318"/>
    <lineage>
        <taxon>Archaea</taxon>
        <taxon>Thermoproteota</taxon>
        <taxon>Thermoprotei</taxon>
        <taxon>Sulfolobales</taxon>
        <taxon>Sulfolobaceae</taxon>
        <taxon>Saccharolobus</taxon>
    </lineage>
</organism>
<evidence type="ECO:0000313" key="2">
    <source>
        <dbReference type="Proteomes" id="UP000002307"/>
    </source>
</evidence>